<gene>
    <name evidence="1" type="ORF">SAMN05216296_2646</name>
</gene>
<evidence type="ECO:0000313" key="2">
    <source>
        <dbReference type="Proteomes" id="UP000243232"/>
    </source>
</evidence>
<protein>
    <recommendedName>
        <fullName evidence="3">Pyocin activator protein PrtN</fullName>
    </recommendedName>
</protein>
<dbReference type="RefSeq" id="WP_197673510.1">
    <property type="nucleotide sequence ID" value="NZ_LT629785.1"/>
</dbReference>
<accession>A0A1H2GZ56</accession>
<name>A0A1H2GZ56_9PSED</name>
<dbReference type="Proteomes" id="UP000243232">
    <property type="component" value="Chromosome I"/>
</dbReference>
<proteinExistence type="predicted"/>
<evidence type="ECO:0000313" key="1">
    <source>
        <dbReference type="EMBL" id="SDU24900.1"/>
    </source>
</evidence>
<organism evidence="1 2">
    <name type="scientific">Pseudomonas pohangensis</name>
    <dbReference type="NCBI Taxonomy" id="364197"/>
    <lineage>
        <taxon>Bacteria</taxon>
        <taxon>Pseudomonadati</taxon>
        <taxon>Pseudomonadota</taxon>
        <taxon>Gammaproteobacteria</taxon>
        <taxon>Pseudomonadales</taxon>
        <taxon>Pseudomonadaceae</taxon>
        <taxon>Pseudomonas</taxon>
    </lineage>
</organism>
<sequence>MPKPTDFLTLSAELEQLLTTRYGVMLGSKDLWRELGFRSPSAFRQALVRGTLDLAVFEVQNRRGRFALAKDVAVWLTEQRMSAPNLCLPAKDSGTGINTTDEIAEDIT</sequence>
<keyword evidence="2" id="KW-1185">Reference proteome</keyword>
<dbReference type="STRING" id="364197.SAMN05216296_2646"/>
<evidence type="ECO:0008006" key="3">
    <source>
        <dbReference type="Google" id="ProtNLM"/>
    </source>
</evidence>
<dbReference type="EMBL" id="LT629785">
    <property type="protein sequence ID" value="SDU24900.1"/>
    <property type="molecule type" value="Genomic_DNA"/>
</dbReference>
<dbReference type="AlphaFoldDB" id="A0A1H2GZ56"/>
<reference evidence="2" key="1">
    <citation type="submission" date="2016-10" db="EMBL/GenBank/DDBJ databases">
        <authorList>
            <person name="Varghese N."/>
            <person name="Submissions S."/>
        </authorList>
    </citation>
    <scope>NUCLEOTIDE SEQUENCE [LARGE SCALE GENOMIC DNA]</scope>
    <source>
        <strain evidence="2">DSM 17875</strain>
    </source>
</reference>